<feature type="domain" description="YcxB-like C-terminal" evidence="2">
    <location>
        <begin position="107"/>
        <end position="166"/>
    </location>
</feature>
<dbReference type="AlphaFoldDB" id="N1W261"/>
<feature type="transmembrane region" description="Helical" evidence="1">
    <location>
        <begin position="31"/>
        <end position="50"/>
    </location>
</feature>
<proteinExistence type="predicted"/>
<protein>
    <submittedName>
        <fullName evidence="3">YcxB-like protein</fullName>
    </submittedName>
</protein>
<organism evidence="3 4">
    <name type="scientific">Leptospira vanthielii serovar Holland str. Waz Holland = ATCC 700522</name>
    <dbReference type="NCBI Taxonomy" id="1218591"/>
    <lineage>
        <taxon>Bacteria</taxon>
        <taxon>Pseudomonadati</taxon>
        <taxon>Spirochaetota</taxon>
        <taxon>Spirochaetia</taxon>
        <taxon>Leptospirales</taxon>
        <taxon>Leptospiraceae</taxon>
        <taxon>Leptospira</taxon>
    </lineage>
</organism>
<dbReference type="EMBL" id="AOGY02000062">
    <property type="protein sequence ID" value="EMY69113.1"/>
    <property type="molecule type" value="Genomic_DNA"/>
</dbReference>
<keyword evidence="1" id="KW-1133">Transmembrane helix</keyword>
<reference evidence="3 4" key="1">
    <citation type="submission" date="2013-03" db="EMBL/GenBank/DDBJ databases">
        <authorList>
            <person name="Harkins D.M."/>
            <person name="Durkin A.S."/>
            <person name="Brinkac L.M."/>
            <person name="Haft D.H."/>
            <person name="Selengut J.D."/>
            <person name="Sanka R."/>
            <person name="DePew J."/>
            <person name="Purushe J."/>
            <person name="Galloway R.L."/>
            <person name="Vinetz J.M."/>
            <person name="Sutton G.G."/>
            <person name="Nierman W.C."/>
            <person name="Fouts D.E."/>
        </authorList>
    </citation>
    <scope>NUCLEOTIDE SEQUENCE [LARGE SCALE GENOMIC DNA]</scope>
    <source>
        <strain evidence="3 4">Waz Holland</strain>
    </source>
</reference>
<dbReference type="RefSeq" id="WP_002986605.1">
    <property type="nucleotide sequence ID" value="NZ_AOGY02000062.1"/>
</dbReference>
<dbReference type="Proteomes" id="UP000012227">
    <property type="component" value="Unassembled WGS sequence"/>
</dbReference>
<sequence length="181" mass="21729">MNEIKYIQKLEDQSNFSLHHHHFYGSKYQKYYPEIFLFITTIISVVIFLTTFPEEINSFAIVYLFLNILYYVYLRFTRKRRLIKYFNKFYTAGKEFIESELTIQFEDLYILTQYKNIESKIPYENLERLSIGTEAIYIYISNIQALILPNRIFSSPIESKAIVDFLMEKNEKIKATSKLSI</sequence>
<keyword evidence="1" id="KW-0812">Transmembrane</keyword>
<evidence type="ECO:0000313" key="4">
    <source>
        <dbReference type="Proteomes" id="UP000012227"/>
    </source>
</evidence>
<dbReference type="Pfam" id="PF14317">
    <property type="entry name" value="YcxB"/>
    <property type="match status" value="1"/>
</dbReference>
<gene>
    <name evidence="3" type="ORF">LEP1GSC199_2702</name>
</gene>
<feature type="transmembrane region" description="Helical" evidence="1">
    <location>
        <begin position="56"/>
        <end position="74"/>
    </location>
</feature>
<evidence type="ECO:0000259" key="2">
    <source>
        <dbReference type="Pfam" id="PF14317"/>
    </source>
</evidence>
<accession>N1W261</accession>
<keyword evidence="1" id="KW-0472">Membrane</keyword>
<evidence type="ECO:0000256" key="1">
    <source>
        <dbReference type="SAM" id="Phobius"/>
    </source>
</evidence>
<dbReference type="InterPro" id="IPR025588">
    <property type="entry name" value="YcxB-like_C"/>
</dbReference>
<comment type="caution">
    <text evidence="3">The sequence shown here is derived from an EMBL/GenBank/DDBJ whole genome shotgun (WGS) entry which is preliminary data.</text>
</comment>
<name>N1W261_9LEPT</name>
<evidence type="ECO:0000313" key="3">
    <source>
        <dbReference type="EMBL" id="EMY69113.1"/>
    </source>
</evidence>